<dbReference type="AlphaFoldDB" id="A0AAV4MBE5"/>
<sequence length="143" mass="16359">MVRPDGEVSDHYPFDLFTANTPDSGARKVEGRGGKHFLGALKEIHAPGRVIKTSFIGLGVKPIYRIPSESLMARPDGEVSDHYPFDLFTANTPDSGTVMKFWGRFYLCFDRRREILYVAPGTTYRGYRKEIKNWPDTYIFDVF</sequence>
<name>A0AAV4MBE5_CAEEX</name>
<keyword evidence="2" id="KW-1185">Reference proteome</keyword>
<dbReference type="EMBL" id="BPLR01019464">
    <property type="protein sequence ID" value="GIX68144.1"/>
    <property type="molecule type" value="Genomic_DNA"/>
</dbReference>
<proteinExistence type="predicted"/>
<dbReference type="Proteomes" id="UP001054945">
    <property type="component" value="Unassembled WGS sequence"/>
</dbReference>
<evidence type="ECO:0000313" key="2">
    <source>
        <dbReference type="Proteomes" id="UP001054945"/>
    </source>
</evidence>
<accession>A0AAV4MBE5</accession>
<evidence type="ECO:0000313" key="1">
    <source>
        <dbReference type="EMBL" id="GIX68144.1"/>
    </source>
</evidence>
<gene>
    <name evidence="1" type="ORF">CEXT_151371</name>
</gene>
<protein>
    <submittedName>
        <fullName evidence="1">Uncharacterized protein</fullName>
    </submittedName>
</protein>
<organism evidence="1 2">
    <name type="scientific">Caerostris extrusa</name>
    <name type="common">Bark spider</name>
    <name type="synonym">Caerostris bankana</name>
    <dbReference type="NCBI Taxonomy" id="172846"/>
    <lineage>
        <taxon>Eukaryota</taxon>
        <taxon>Metazoa</taxon>
        <taxon>Ecdysozoa</taxon>
        <taxon>Arthropoda</taxon>
        <taxon>Chelicerata</taxon>
        <taxon>Arachnida</taxon>
        <taxon>Araneae</taxon>
        <taxon>Araneomorphae</taxon>
        <taxon>Entelegynae</taxon>
        <taxon>Araneoidea</taxon>
        <taxon>Araneidae</taxon>
        <taxon>Caerostris</taxon>
    </lineage>
</organism>
<reference evidence="1 2" key="1">
    <citation type="submission" date="2021-06" db="EMBL/GenBank/DDBJ databases">
        <title>Caerostris extrusa draft genome.</title>
        <authorList>
            <person name="Kono N."/>
            <person name="Arakawa K."/>
        </authorList>
    </citation>
    <scope>NUCLEOTIDE SEQUENCE [LARGE SCALE GENOMIC DNA]</scope>
</reference>
<comment type="caution">
    <text evidence="1">The sequence shown here is derived from an EMBL/GenBank/DDBJ whole genome shotgun (WGS) entry which is preliminary data.</text>
</comment>